<dbReference type="OrthoDB" id="343070at2759"/>
<evidence type="ECO:0000256" key="2">
    <source>
        <dbReference type="ARBA" id="ARBA00023054"/>
    </source>
</evidence>
<dbReference type="Pfam" id="PF25785">
    <property type="entry name" value="TPR"/>
    <property type="match status" value="1"/>
</dbReference>
<dbReference type="GO" id="GO:0017056">
    <property type="term" value="F:structural constituent of nuclear pore"/>
    <property type="evidence" value="ECO:0007669"/>
    <property type="project" value="TreeGrafter"/>
</dbReference>
<feature type="coiled-coil region" evidence="4">
    <location>
        <begin position="84"/>
        <end position="265"/>
    </location>
</feature>
<feature type="region of interest" description="Disordered" evidence="5">
    <location>
        <begin position="1887"/>
        <end position="1940"/>
    </location>
</feature>
<feature type="coiled-coil region" evidence="4">
    <location>
        <begin position="369"/>
        <end position="410"/>
    </location>
</feature>
<feature type="coiled-coil region" evidence="4">
    <location>
        <begin position="1712"/>
        <end position="1768"/>
    </location>
</feature>
<dbReference type="eggNOG" id="KOG4674">
    <property type="taxonomic scope" value="Eukaryota"/>
</dbReference>
<comment type="subcellular location">
    <subcellularLocation>
        <location evidence="1">Nucleus</location>
    </subcellularLocation>
</comment>
<evidence type="ECO:0000259" key="7">
    <source>
        <dbReference type="Pfam" id="PF25785"/>
    </source>
</evidence>
<gene>
    <name evidence="8" type="ORF">STEHIDRAFT_69622</name>
</gene>
<feature type="compositionally biased region" description="Basic and acidic residues" evidence="5">
    <location>
        <begin position="973"/>
        <end position="990"/>
    </location>
</feature>
<dbReference type="InterPro" id="IPR057974">
    <property type="entry name" value="NUA/TPR/MLP1-2-like_dom"/>
</dbReference>
<dbReference type="GO" id="GO:0005643">
    <property type="term" value="C:nuclear pore"/>
    <property type="evidence" value="ECO:0007669"/>
    <property type="project" value="TreeGrafter"/>
</dbReference>
<sequence>MTRRRTKAGGSTTASNAPDNSQDTDAGSEVSSTKPGSSVNKPFTVPIPDDLDIEYLSSTLPDVDFSRPSAEDVLALYQLVLGQAAEFDATQRELEEAHAEIEKKDVELDQIFQDRETMSVESQRELEKVQNELKQIKQERDELASEKIELRKQLMMVTTSQTSSSSEVELLKNRINDTEREKRDLVGVVDRLKEDSAMRDEEVTSLRANLKQARHEYQSLESQLREVRSTETSTRFKLDSLTQQLQLAKDECERLTNTLTTQQSTHTAYRTSTSTQLTTLQSQLSTLQTEHTAVQSSLASLRSSHAQLSADNARLSREKEEYKRRQVESEEEFGREVEGLKRLVAVMERREEEAKGVVRRIESDWESVQRTAERREDELLREVDRERKRAEELEVKLEEFERVLESVNRGDYPVPSAEAAMGLGVSPSMASVFGTPGSPATPMRSGISDATEMAIMGLSPTIAMASRAQKAGKTFTEVYADHVRLQDAYARKCREYENMEKALNGVLNQIEERAPVLAEQRMEYDRLISESHHISSELSAALEARDAHAKAALDATKKLNSILKENNMLVKQADDLGRQVRYLLRQKERLDHPELPDEEDTEMIDGESGAQSDNIEDVITNNLVLFTTLPGMQIQNQKLLRIVRELGAKMESEEKEWKEEFRNQWQVEARKSEDAIQEAAKAMMAMQETIDREKAAKEVAIKEKDTLRAMLERMKKEGGPSAVGGGESNGASTVEQNGVGAGEEPEGLKSQLVEVQNEFEAYRTEMDVDGGRVREELVRVQRENGQLSGALAKANARIEHMNERHQMMKEQYSVQARDMDELRKRYDIVCDKWTRTDVEFARATEELSVLEGKMEIMRNECANLRAEKGIWDSIQSRLVEENRALSVERSHLSDLMSNVQKMHNDLERSGENDRKRLENQIQMLEGQTLDIRNQLSLERDSVQRLTLQRELEAKELQSRLDKQTQELSTTRESLARAETSKTHLEEKVSDLSRQLQGNEEKLAVYERRGPIASSSAMAVDGVGHQAEMDDGTTKEQQLETEVADLRAQLKLVEVDLENARKHVAQFQEISQASEAALASLSSTHDEYKASTEAALAKQASEYAALQANLEAVKQQLEESKKMLADAKRVADEEREAWRDDKKTLEDTIVDLTSSEKHIAEDRSSRDSEIREQEERAKAAEERYSREVIAHAESIQTIEQLRAQLNQLQTSSRQNAAAAETAAAKLTASEASWTQQREALDKEIADLSARCVAKELTEQNKVLHEHLDSVSSQAARIRETAATDPASASAENVDAGDSELHRVIAYLRREKEIVDMQLELSKQENTRLKSQIARLTQDLDDTRTTLSEERERAVAAAATDAQHAELVEKINQLTILRESNATLRAESEAHSKRVRQLDIKVRTMTAELEPLREQARVAKAELEARNLHVRKLEEENKKWQERNAQLLTKYDRIDPAEMQALKDELQRLKAEKAAASKNLKSHKDALAQFRQRMGQVNGEKAQLNRDLSAAREQLKALNVRLEAQKNATPAQDAGSQQLRTELARLRMEKATTSLTTERDRLKTEMAALSSAPASKDNAQWEAEKAALVKSHAEAIAKAERLLEEVRGFKMSNDKFKARIEDSNKARQKLVDEQAAALKAAVDKATEAASGTGSEEIIKKHAEELQALEARLKTQYEAELKAAVSAVEAKVKEESTASAAVPPDTESAVKEAVAKREKEIMATVDERIAKAQEAGRMEIQAKMKVKDGLLVRVQTKIKQLEAQIDAWKKAGLVPEDETPVAASNPPTTSNATPAPAAPSAPVSTTSTTPTTTQAPTAPVTRGGARGGLAGRGTSLPRRPSVPAAGPSNVGLGRGRGGMSIRGTANPAAAVNAAAAANAGLSITGAAAKRAREENEAASGNSLAKRLKPAEGGAAQNAGGNAGAPAGGPKPPVQLQRNRTGHP</sequence>
<organism evidence="8 9">
    <name type="scientific">Stereum hirsutum (strain FP-91666)</name>
    <name type="common">White-rot fungus</name>
    <dbReference type="NCBI Taxonomy" id="721885"/>
    <lineage>
        <taxon>Eukaryota</taxon>
        <taxon>Fungi</taxon>
        <taxon>Dikarya</taxon>
        <taxon>Basidiomycota</taxon>
        <taxon>Agaricomycotina</taxon>
        <taxon>Agaricomycetes</taxon>
        <taxon>Russulales</taxon>
        <taxon>Stereaceae</taxon>
        <taxon>Stereum</taxon>
    </lineage>
</organism>
<feature type="region of interest" description="Disordered" evidence="5">
    <location>
        <begin position="1"/>
        <end position="47"/>
    </location>
</feature>
<keyword evidence="9" id="KW-1185">Reference proteome</keyword>
<dbReference type="OMA" id="HAQQNYE"/>
<dbReference type="Pfam" id="PF07926">
    <property type="entry name" value="TPR_MLP1_2"/>
    <property type="match status" value="1"/>
</dbReference>
<dbReference type="EMBL" id="JH687405">
    <property type="protein sequence ID" value="EIM79357.1"/>
    <property type="molecule type" value="Genomic_DNA"/>
</dbReference>
<feature type="coiled-coil region" evidence="4">
    <location>
        <begin position="840"/>
        <end position="867"/>
    </location>
</feature>
<evidence type="ECO:0000256" key="3">
    <source>
        <dbReference type="ARBA" id="ARBA00023242"/>
    </source>
</evidence>
<keyword evidence="3" id="KW-0539">Nucleus</keyword>
<evidence type="ECO:0000259" key="6">
    <source>
        <dbReference type="Pfam" id="PF07926"/>
    </source>
</evidence>
<dbReference type="GO" id="GO:0006406">
    <property type="term" value="P:mRNA export from nucleus"/>
    <property type="evidence" value="ECO:0007669"/>
    <property type="project" value="TreeGrafter"/>
</dbReference>
<evidence type="ECO:0000256" key="5">
    <source>
        <dbReference type="SAM" id="MobiDB-lite"/>
    </source>
</evidence>
<feature type="domain" description="NUA/TPR/MLP1-2-like" evidence="7">
    <location>
        <begin position="554"/>
        <end position="655"/>
    </location>
</feature>
<dbReference type="PANTHER" id="PTHR18898">
    <property type="entry name" value="NUCLEOPROTEIN TPR-RELATED"/>
    <property type="match status" value="1"/>
</dbReference>
<evidence type="ECO:0000256" key="4">
    <source>
        <dbReference type="SAM" id="Coils"/>
    </source>
</evidence>
<feature type="coiled-coil region" evidence="4">
    <location>
        <begin position="1414"/>
        <end position="1526"/>
    </location>
</feature>
<feature type="compositionally biased region" description="Polar residues" evidence="5">
    <location>
        <begin position="9"/>
        <end position="41"/>
    </location>
</feature>
<dbReference type="Gene3D" id="1.10.287.1490">
    <property type="match status" value="1"/>
</dbReference>
<evidence type="ECO:0000313" key="8">
    <source>
        <dbReference type="EMBL" id="EIM79357.1"/>
    </source>
</evidence>
<feature type="coiled-coil region" evidence="4">
    <location>
        <begin position="298"/>
        <end position="332"/>
    </location>
</feature>
<evidence type="ECO:0000256" key="1">
    <source>
        <dbReference type="ARBA" id="ARBA00004123"/>
    </source>
</evidence>
<feature type="region of interest" description="Disordered" evidence="5">
    <location>
        <begin position="1774"/>
        <end position="1855"/>
    </location>
</feature>
<dbReference type="RefSeq" id="XP_007311488.1">
    <property type="nucleotide sequence ID" value="XM_007311426.1"/>
</dbReference>
<dbReference type="PANTHER" id="PTHR18898:SF2">
    <property type="entry name" value="NUCLEOPROTEIN TPR"/>
    <property type="match status" value="1"/>
</dbReference>
<feature type="compositionally biased region" description="Low complexity" evidence="5">
    <location>
        <begin position="1907"/>
        <end position="1916"/>
    </location>
</feature>
<reference evidence="9" key="1">
    <citation type="journal article" date="2012" name="Science">
        <title>The Paleozoic origin of enzymatic lignin decomposition reconstructed from 31 fungal genomes.</title>
        <authorList>
            <person name="Floudas D."/>
            <person name="Binder M."/>
            <person name="Riley R."/>
            <person name="Barry K."/>
            <person name="Blanchette R.A."/>
            <person name="Henrissat B."/>
            <person name="Martinez A.T."/>
            <person name="Otillar R."/>
            <person name="Spatafora J.W."/>
            <person name="Yadav J.S."/>
            <person name="Aerts A."/>
            <person name="Benoit I."/>
            <person name="Boyd A."/>
            <person name="Carlson A."/>
            <person name="Copeland A."/>
            <person name="Coutinho P.M."/>
            <person name="de Vries R.P."/>
            <person name="Ferreira P."/>
            <person name="Findley K."/>
            <person name="Foster B."/>
            <person name="Gaskell J."/>
            <person name="Glotzer D."/>
            <person name="Gorecki P."/>
            <person name="Heitman J."/>
            <person name="Hesse C."/>
            <person name="Hori C."/>
            <person name="Igarashi K."/>
            <person name="Jurgens J.A."/>
            <person name="Kallen N."/>
            <person name="Kersten P."/>
            <person name="Kohler A."/>
            <person name="Kuees U."/>
            <person name="Kumar T.K.A."/>
            <person name="Kuo A."/>
            <person name="LaButti K."/>
            <person name="Larrondo L.F."/>
            <person name="Lindquist E."/>
            <person name="Ling A."/>
            <person name="Lombard V."/>
            <person name="Lucas S."/>
            <person name="Lundell T."/>
            <person name="Martin R."/>
            <person name="McLaughlin D.J."/>
            <person name="Morgenstern I."/>
            <person name="Morin E."/>
            <person name="Murat C."/>
            <person name="Nagy L.G."/>
            <person name="Nolan M."/>
            <person name="Ohm R.A."/>
            <person name="Patyshakuliyeva A."/>
            <person name="Rokas A."/>
            <person name="Ruiz-Duenas F.J."/>
            <person name="Sabat G."/>
            <person name="Salamov A."/>
            <person name="Samejima M."/>
            <person name="Schmutz J."/>
            <person name="Slot J.C."/>
            <person name="St John F."/>
            <person name="Stenlid J."/>
            <person name="Sun H."/>
            <person name="Sun S."/>
            <person name="Syed K."/>
            <person name="Tsang A."/>
            <person name="Wiebenga A."/>
            <person name="Young D."/>
            <person name="Pisabarro A."/>
            <person name="Eastwood D.C."/>
            <person name="Martin F."/>
            <person name="Cullen D."/>
            <person name="Grigoriev I.V."/>
            <person name="Hibbett D.S."/>
        </authorList>
    </citation>
    <scope>NUCLEOTIDE SEQUENCE [LARGE SCALE GENOMIC DNA]</scope>
    <source>
        <strain evidence="9">FP-91666</strain>
    </source>
</reference>
<dbReference type="GeneID" id="18806556"/>
<dbReference type="GO" id="GO:0006606">
    <property type="term" value="P:protein import into nucleus"/>
    <property type="evidence" value="ECO:0007669"/>
    <property type="project" value="InterPro"/>
</dbReference>
<feature type="coiled-coil region" evidence="4">
    <location>
        <begin position="636"/>
        <end position="717"/>
    </location>
</feature>
<dbReference type="Proteomes" id="UP000053927">
    <property type="component" value="Unassembled WGS sequence"/>
</dbReference>
<name>R7RYE0_STEHR</name>
<feature type="compositionally biased region" description="Low complexity" evidence="5">
    <location>
        <begin position="1779"/>
        <end position="1820"/>
    </location>
</feature>
<feature type="coiled-coil region" evidence="4">
    <location>
        <begin position="1317"/>
        <end position="1351"/>
    </location>
</feature>
<feature type="domain" description="Nucleoprotein TPR/MLP1-2" evidence="6">
    <location>
        <begin position="1140"/>
        <end position="1269"/>
    </location>
</feature>
<protein>
    <submittedName>
        <fullName evidence="8">Uncharacterized protein</fullName>
    </submittedName>
</protein>
<evidence type="ECO:0000313" key="9">
    <source>
        <dbReference type="Proteomes" id="UP000053927"/>
    </source>
</evidence>
<dbReference type="KEGG" id="shs:STEHIDRAFT_69622"/>
<dbReference type="InterPro" id="IPR012929">
    <property type="entry name" value="Nucleoprot-TPR/MLP1-2_dom"/>
</dbReference>
<feature type="region of interest" description="Disordered" evidence="5">
    <location>
        <begin position="1157"/>
        <end position="1181"/>
    </location>
</feature>
<accession>R7RYE0</accession>
<keyword evidence="2 4" id="KW-0175">Coiled coil</keyword>
<proteinExistence type="predicted"/>
<feature type="region of interest" description="Disordered" evidence="5">
    <location>
        <begin position="956"/>
        <end position="993"/>
    </location>
</feature>